<protein>
    <submittedName>
        <fullName evidence="1">Uncharacterized protein</fullName>
    </submittedName>
</protein>
<organism evidence="1 2">
    <name type="scientific">Paenibacillus validus</name>
    <dbReference type="NCBI Taxonomy" id="44253"/>
    <lineage>
        <taxon>Bacteria</taxon>
        <taxon>Bacillati</taxon>
        <taxon>Bacillota</taxon>
        <taxon>Bacilli</taxon>
        <taxon>Bacillales</taxon>
        <taxon>Paenibacillaceae</taxon>
        <taxon>Paenibacillus</taxon>
    </lineage>
</organism>
<reference evidence="1 2" key="1">
    <citation type="submission" date="2019-11" db="EMBL/GenBank/DDBJ databases">
        <title>Draft genome sequences of five Paenibacillus species of dairy origin.</title>
        <authorList>
            <person name="Olajide A.M."/>
            <person name="Chen S."/>
            <person name="Lapointe G."/>
        </authorList>
    </citation>
    <scope>NUCLEOTIDE SEQUENCE [LARGE SCALE GENOMIC DNA]</scope>
    <source>
        <strain evidence="1 2">2CS3</strain>
    </source>
</reference>
<evidence type="ECO:0000313" key="2">
    <source>
        <dbReference type="Proteomes" id="UP000450917"/>
    </source>
</evidence>
<dbReference type="Proteomes" id="UP000450917">
    <property type="component" value="Unassembled WGS sequence"/>
</dbReference>
<keyword evidence="2" id="KW-1185">Reference proteome</keyword>
<dbReference type="AlphaFoldDB" id="A0A7X2ZF59"/>
<sequence>MAVKHRIKCDGSEVMVREEEGSYILSIQASSNPLGFGSLLEAFPNQDEAVRAAEKFCMMLAVAKERGYYLENGYFVKPEKERIPVNVCLQQDELTEESWIIRLERV</sequence>
<dbReference type="RefSeq" id="WP_155615474.1">
    <property type="nucleotide sequence ID" value="NZ_JBDLZV010000001.1"/>
</dbReference>
<comment type="caution">
    <text evidence="1">The sequence shown here is derived from an EMBL/GenBank/DDBJ whole genome shotgun (WGS) entry which is preliminary data.</text>
</comment>
<gene>
    <name evidence="1" type="ORF">GNP93_21395</name>
</gene>
<name>A0A7X2ZF59_9BACL</name>
<proteinExistence type="predicted"/>
<evidence type="ECO:0000313" key="1">
    <source>
        <dbReference type="EMBL" id="MUG73190.1"/>
    </source>
</evidence>
<accession>A0A7X2ZF59</accession>
<dbReference type="EMBL" id="WNZX01000022">
    <property type="protein sequence ID" value="MUG73190.1"/>
    <property type="molecule type" value="Genomic_DNA"/>
</dbReference>